<dbReference type="InterPro" id="IPR057902">
    <property type="entry name" value="N_peptide"/>
</dbReference>
<accession>A0A379G5M9</accession>
<dbReference type="Pfam" id="PF25694">
    <property type="entry name" value="N_peptide"/>
    <property type="match status" value="1"/>
</dbReference>
<reference evidence="1 2" key="1">
    <citation type="submission" date="2018-06" db="EMBL/GenBank/DDBJ databases">
        <authorList>
            <consortium name="Pathogen Informatics"/>
            <person name="Doyle S."/>
        </authorList>
    </citation>
    <scope>NUCLEOTIDE SEQUENCE [LARGE SCALE GENOMIC DNA]</scope>
    <source>
        <strain evidence="1 2">NCTC12026</strain>
    </source>
</reference>
<gene>
    <name evidence="1" type="ORF">NCTC12026_02655</name>
</gene>
<evidence type="ECO:0000313" key="1">
    <source>
        <dbReference type="EMBL" id="SUC36235.1"/>
    </source>
</evidence>
<organism evidence="1 2">
    <name type="scientific">Providencia rustigianii</name>
    <dbReference type="NCBI Taxonomy" id="158850"/>
    <lineage>
        <taxon>Bacteria</taxon>
        <taxon>Pseudomonadati</taxon>
        <taxon>Pseudomonadota</taxon>
        <taxon>Gammaproteobacteria</taxon>
        <taxon>Enterobacterales</taxon>
        <taxon>Morganellaceae</taxon>
        <taxon>Providencia</taxon>
    </lineage>
</organism>
<protein>
    <submittedName>
        <fullName evidence="1">Uncharacterized protein</fullName>
    </submittedName>
</protein>
<name>A0A379G5M9_9GAMM</name>
<dbReference type="AlphaFoldDB" id="A0A379G5M9"/>
<evidence type="ECO:0000313" key="2">
    <source>
        <dbReference type="Proteomes" id="UP000255129"/>
    </source>
</evidence>
<proteinExistence type="predicted"/>
<sequence>MLFNNDDSELCINYQNGVADKAATFSEGFCENKVFTHSREFYPDMGNRPVKTDIIKGFNPYSHQNQLFGGYMATIYVKKSRKPEFLRGLSRNRRHARRKAEAISKKNIEMKLDSIFRTRENVKPMNRVEKAISIRSTKVYDSVDNTCLPNASIYSTKYRASGTLLESGEVTARA</sequence>
<dbReference type="Proteomes" id="UP000255129">
    <property type="component" value="Unassembled WGS sequence"/>
</dbReference>
<dbReference type="EMBL" id="UGUA01000002">
    <property type="protein sequence ID" value="SUC36235.1"/>
    <property type="molecule type" value="Genomic_DNA"/>
</dbReference>